<keyword evidence="2" id="KW-1185">Reference proteome</keyword>
<reference evidence="1" key="1">
    <citation type="submission" date="2021-02" db="EMBL/GenBank/DDBJ databases">
        <authorList>
            <person name="Nieuwenhuis M."/>
            <person name="Van De Peppel L.J.J."/>
        </authorList>
    </citation>
    <scope>NUCLEOTIDE SEQUENCE</scope>
    <source>
        <strain evidence="1">D49</strain>
    </source>
</reference>
<sequence length="261" mass="28859">MPEITQLLRALVQFTAIIFPHADPGAYPTHPTETDPLQCLSELYTLLCRVLNQATSVLIEKSATGQVSIQRLIAAITQSALRPTPTPNRASTDLERLLLRSAWLLLAHAAGRDVDPVETYLSLLRLYPVLAQMLDEARSTYIPAGDADVLMVDANSFPQVGGVPGVNAPFHGALPLPTQWSFHPAAQHIPRIPPDPSSFQALSQFPTNHVPWPQPTPDHFAFAFHRYLELERARSMMAPLFNRPDVSLLQKHSSFLSLTSH</sequence>
<evidence type="ECO:0000313" key="1">
    <source>
        <dbReference type="EMBL" id="KAG5651616.1"/>
    </source>
</evidence>
<comment type="caution">
    <text evidence="1">The sequence shown here is derived from an EMBL/GenBank/DDBJ whole genome shotgun (WGS) entry which is preliminary data.</text>
</comment>
<proteinExistence type="predicted"/>
<protein>
    <submittedName>
        <fullName evidence="1">Uncharacterized protein</fullName>
    </submittedName>
</protein>
<dbReference type="Proteomes" id="UP000717328">
    <property type="component" value="Unassembled WGS sequence"/>
</dbReference>
<name>A0A9P7KLI4_9AGAR</name>
<evidence type="ECO:0000313" key="2">
    <source>
        <dbReference type="Proteomes" id="UP000717328"/>
    </source>
</evidence>
<dbReference type="AlphaFoldDB" id="A0A9P7KLI4"/>
<organism evidence="1 2">
    <name type="scientific">Sphagnurus paluster</name>
    <dbReference type="NCBI Taxonomy" id="117069"/>
    <lineage>
        <taxon>Eukaryota</taxon>
        <taxon>Fungi</taxon>
        <taxon>Dikarya</taxon>
        <taxon>Basidiomycota</taxon>
        <taxon>Agaricomycotina</taxon>
        <taxon>Agaricomycetes</taxon>
        <taxon>Agaricomycetidae</taxon>
        <taxon>Agaricales</taxon>
        <taxon>Tricholomatineae</taxon>
        <taxon>Lyophyllaceae</taxon>
        <taxon>Sphagnurus</taxon>
    </lineage>
</organism>
<reference evidence="1" key="2">
    <citation type="submission" date="2021-10" db="EMBL/GenBank/DDBJ databases">
        <title>Phylogenomics reveals ancestral predisposition of the termite-cultivated fungus Termitomyces towards a domesticated lifestyle.</title>
        <authorList>
            <person name="Auxier B."/>
            <person name="Grum-Grzhimaylo A."/>
            <person name="Cardenas M.E."/>
            <person name="Lodge J.D."/>
            <person name="Laessoe T."/>
            <person name="Pedersen O."/>
            <person name="Smith M.E."/>
            <person name="Kuyper T.W."/>
            <person name="Franco-Molano E.A."/>
            <person name="Baroni T.J."/>
            <person name="Aanen D.K."/>
        </authorList>
    </citation>
    <scope>NUCLEOTIDE SEQUENCE</scope>
    <source>
        <strain evidence="1">D49</strain>
    </source>
</reference>
<gene>
    <name evidence="1" type="ORF">H0H81_008021</name>
</gene>
<accession>A0A9P7KLI4</accession>
<dbReference type="EMBL" id="JABCKI010000219">
    <property type="protein sequence ID" value="KAG5651616.1"/>
    <property type="molecule type" value="Genomic_DNA"/>
</dbReference>